<dbReference type="GO" id="GO:0003677">
    <property type="term" value="F:DNA binding"/>
    <property type="evidence" value="ECO:0007669"/>
    <property type="project" value="UniProtKB-KW"/>
</dbReference>
<dbReference type="GO" id="GO:0005524">
    <property type="term" value="F:ATP binding"/>
    <property type="evidence" value="ECO:0007669"/>
    <property type="project" value="UniProtKB-KW"/>
</dbReference>
<dbReference type="GO" id="GO:0008854">
    <property type="term" value="F:exodeoxyribonuclease V activity"/>
    <property type="evidence" value="ECO:0007669"/>
    <property type="project" value="UniProtKB-EC"/>
</dbReference>
<evidence type="ECO:0000256" key="3">
    <source>
        <dbReference type="ARBA" id="ARBA00022763"/>
    </source>
</evidence>
<dbReference type="AlphaFoldDB" id="A0A9X9T670"/>
<dbReference type="GO" id="GO:0004386">
    <property type="term" value="F:helicase activity"/>
    <property type="evidence" value="ECO:0007669"/>
    <property type="project" value="UniProtKB-KW"/>
</dbReference>
<dbReference type="GeneID" id="76834762"/>
<evidence type="ECO:0000259" key="9">
    <source>
        <dbReference type="Pfam" id="PF12705"/>
    </source>
</evidence>
<dbReference type="Gene3D" id="3.40.50.300">
    <property type="entry name" value="P-loop containing nucleotide triphosphate hydrolases"/>
    <property type="match status" value="1"/>
</dbReference>
<dbReference type="GO" id="GO:0006310">
    <property type="term" value="P:DNA recombination"/>
    <property type="evidence" value="ECO:0007669"/>
    <property type="project" value="TreeGrafter"/>
</dbReference>
<keyword evidence="11" id="KW-1185">Reference proteome</keyword>
<proteinExistence type="predicted"/>
<keyword evidence="8" id="KW-0234">DNA repair</keyword>
<sequence>MTAERENDIPILPGDLQEECLRFFATCAAEDPFTAAFCLPTIRLASTLRTRMIREEIPHTQTLVGTAADLAKEILVRMAPDLRIIPAEEARVLMHQAIRAHPGRGILTPGGKEGGQRLVQDLSRLFRVIAERGIDYPSCLGAAGGEKSRVIGEIFADYRARMAAEGAVDSPSICSVAADALARSPITYSGCIYGIHAPLPEAKRFLSALSGSGGRWMVCRPAGANPAIFGPEALPSPETGNGPEWLFSDTGRLTPPASLSCGTFPDRRTEFRAVAQQISDLIHTGTPPEAIAVALPDLRAEERRLTAIFEDFSIPAASSTTLPLAQEPLVQALLLPLRVVADGYERQTVVQLFSQPFFRFSDADGRPVSGSEVNHRACEAGIRGGIAAWEDGFARLKGRLKETAENSAEPPYRQEGAARDFAATERVERVVAQLIRDLQPLTTPKPMGAHIQSLRDLYTRWDAPHIPPAPDAMVEEREKTALREFHQLLDRMAGTPGEEGPVVSVREAAAVLTAAAAEARPEHEPDTEAVQICGIRELQGLHLPVVFIADLTDGRFPDIPPLLPYTTEQEERAMGTMRRREKLREERYYFLAALLSAGNKLYLSHAESDGGVLIPSPFYAAAEDAFPHDEWQCRVMPASKESRMEQAGHAIRDGFLPPALWLPEGCSAESVAARITAEEYHREGACDSPFDGMLDTDPEIPPMLAARYPEDTVWSATTLEDYVTCPFRFYLRHVLGAEPLPEEDRDLSATAHGTIVHEVCQIFYTGWMASHDTGPGPGEKEEATARILAQAETVLARHTRSGAAWEAGMEAFLGTDGAGPGLFEEFILQETGTRAAQFVPSLFEVDFGTPDRPGSIHDAPVALPVPGEERTLLLRGVIDRVDRMADGAFLVTDYKTGSHPNQSAIIAGEALQLALYVRALEVASGAAGAGASYYEMKRRGVVNSVVVHDTRYADVLAPYPVKKMKKDAPPFREIIDTAVLAAARAAAGIRAGRFPLAADAGNCPGYCEYSHICRNSILRTLATHRTEEGA</sequence>
<keyword evidence="6" id="KW-0067">ATP-binding</keyword>
<evidence type="ECO:0000256" key="7">
    <source>
        <dbReference type="ARBA" id="ARBA00023125"/>
    </source>
</evidence>
<dbReference type="InterPro" id="IPR038726">
    <property type="entry name" value="PDDEXK_AddAB-type"/>
</dbReference>
<keyword evidence="5" id="KW-0269">Exonuclease</keyword>
<organism evidence="10 11">
    <name type="scientific">Methanogenium organophilum</name>
    <dbReference type="NCBI Taxonomy" id="2199"/>
    <lineage>
        <taxon>Archaea</taxon>
        <taxon>Methanobacteriati</taxon>
        <taxon>Methanobacteriota</taxon>
        <taxon>Stenosarchaea group</taxon>
        <taxon>Methanomicrobia</taxon>
        <taxon>Methanomicrobiales</taxon>
        <taxon>Methanomicrobiaceae</taxon>
        <taxon>Methanogenium</taxon>
    </lineage>
</organism>
<keyword evidence="7" id="KW-0238">DNA-binding</keyword>
<gene>
    <name evidence="10" type="ORF">OU421_06630</name>
</gene>
<reference evidence="10" key="1">
    <citation type="submission" date="2022-11" db="EMBL/GenBank/DDBJ databases">
        <title>Complete genome sequence of Methanogenium organophilum DSM 3596.</title>
        <authorList>
            <person name="Chen S.-C."/>
            <person name="Lai S.-J."/>
            <person name="You Y.-T."/>
        </authorList>
    </citation>
    <scope>NUCLEOTIDE SEQUENCE</scope>
    <source>
        <strain evidence="10">DSM 3596</strain>
    </source>
</reference>
<dbReference type="SUPFAM" id="SSF52540">
    <property type="entry name" value="P-loop containing nucleoside triphosphate hydrolases"/>
    <property type="match status" value="1"/>
</dbReference>
<accession>A0A9X9T670</accession>
<dbReference type="PANTHER" id="PTHR30591:SF1">
    <property type="entry name" value="RECBCD ENZYME SUBUNIT RECC"/>
    <property type="match status" value="1"/>
</dbReference>
<dbReference type="SUPFAM" id="SSF52980">
    <property type="entry name" value="Restriction endonuclease-like"/>
    <property type="match status" value="1"/>
</dbReference>
<evidence type="ECO:0000256" key="1">
    <source>
        <dbReference type="ARBA" id="ARBA00022722"/>
    </source>
</evidence>
<dbReference type="InterPro" id="IPR011335">
    <property type="entry name" value="Restrct_endonuc-II-like"/>
</dbReference>
<dbReference type="Pfam" id="PF12705">
    <property type="entry name" value="PDDEXK_1"/>
    <property type="match status" value="1"/>
</dbReference>
<dbReference type="EC" id="3.1.11.5" evidence="10"/>
<evidence type="ECO:0000256" key="4">
    <source>
        <dbReference type="ARBA" id="ARBA00022801"/>
    </source>
</evidence>
<dbReference type="InterPro" id="IPR027417">
    <property type="entry name" value="P-loop_NTPase"/>
</dbReference>
<dbReference type="InterPro" id="IPR011604">
    <property type="entry name" value="PDDEXK-like_dom_sf"/>
</dbReference>
<dbReference type="RefSeq" id="WP_268185286.1">
    <property type="nucleotide sequence ID" value="NZ_CP113361.1"/>
</dbReference>
<keyword evidence="4 10" id="KW-0378">Hydrolase</keyword>
<dbReference type="PANTHER" id="PTHR30591">
    <property type="entry name" value="RECBCD ENZYME SUBUNIT RECC"/>
    <property type="match status" value="1"/>
</dbReference>
<dbReference type="Proteomes" id="UP001163096">
    <property type="component" value="Chromosome"/>
</dbReference>
<keyword evidence="3" id="KW-0227">DNA damage</keyword>
<dbReference type="KEGG" id="mou:OU421_06630"/>
<keyword evidence="2" id="KW-0547">Nucleotide-binding</keyword>
<evidence type="ECO:0000256" key="8">
    <source>
        <dbReference type="ARBA" id="ARBA00023204"/>
    </source>
</evidence>
<keyword evidence="1" id="KW-0540">Nuclease</keyword>
<dbReference type="Gene3D" id="3.90.320.10">
    <property type="match status" value="1"/>
</dbReference>
<evidence type="ECO:0000256" key="2">
    <source>
        <dbReference type="ARBA" id="ARBA00022741"/>
    </source>
</evidence>
<evidence type="ECO:0000313" key="10">
    <source>
        <dbReference type="EMBL" id="WAI00113.1"/>
    </source>
</evidence>
<name>A0A9X9T670_METOG</name>
<evidence type="ECO:0000256" key="5">
    <source>
        <dbReference type="ARBA" id="ARBA00022839"/>
    </source>
</evidence>
<protein>
    <submittedName>
        <fullName evidence="10">Exodeoxyribonuclease V subunit gamma</fullName>
        <ecNumber evidence="10">3.1.11.5</ecNumber>
    </submittedName>
</protein>
<evidence type="ECO:0000256" key="6">
    <source>
        <dbReference type="ARBA" id="ARBA00022840"/>
    </source>
</evidence>
<dbReference type="GO" id="GO:0006281">
    <property type="term" value="P:DNA repair"/>
    <property type="evidence" value="ECO:0007669"/>
    <property type="project" value="UniProtKB-KW"/>
</dbReference>
<dbReference type="EMBL" id="CP113361">
    <property type="protein sequence ID" value="WAI00113.1"/>
    <property type="molecule type" value="Genomic_DNA"/>
</dbReference>
<evidence type="ECO:0000313" key="11">
    <source>
        <dbReference type="Proteomes" id="UP001163096"/>
    </source>
</evidence>
<feature type="domain" description="PD-(D/E)XK endonuclease-like" evidence="9">
    <location>
        <begin position="714"/>
        <end position="1014"/>
    </location>
</feature>